<gene>
    <name evidence="4" type="ORF">BBBOND_0102110</name>
</gene>
<dbReference type="EMBL" id="LK391707">
    <property type="protein sequence ID" value="CDR93882.1"/>
    <property type="molecule type" value="Genomic_DNA"/>
</dbReference>
<dbReference type="InterPro" id="IPR025677">
    <property type="entry name" value="OST-HTH-assoc_dom"/>
</dbReference>
<dbReference type="Pfam" id="PF14418">
    <property type="entry name" value="OHA"/>
    <property type="match status" value="1"/>
</dbReference>
<feature type="compositionally biased region" description="Polar residues" evidence="1">
    <location>
        <begin position="245"/>
        <end position="255"/>
    </location>
</feature>
<protein>
    <recommendedName>
        <fullName evidence="6">HTH OST-type domain-containing protein</fullName>
    </recommendedName>
</protein>
<dbReference type="InterPro" id="IPR025605">
    <property type="entry name" value="OST-HTH/LOTUS_dom"/>
</dbReference>
<dbReference type="GeneID" id="24562423"/>
<accession>A0A061D1A2</accession>
<dbReference type="Proteomes" id="UP000033188">
    <property type="component" value="Chromosome 1"/>
</dbReference>
<feature type="domain" description="HTH OST-type" evidence="2">
    <location>
        <begin position="266"/>
        <end position="315"/>
    </location>
</feature>
<sequence length="367" mass="41306">MARVLCTQVSTSTNGGDDFCSTGGYYHKLNCCSGLTSAGCVSSYCQSPEAPNNALQWRIDVEVEKVLSNVYDAICELYNEEIFPTLHEIRRKLQRNNASLVDGNWLLRICKNDSYRRFQVFIMMDDTLNAKDHNLQGTLHSYHDFTKIGGRYLFAEHLRKFGPSRFRQLALGKLVRIVQVALDSNILSYNGTNVIPSVSSTTSTKKLLSQIGANKSNLMVRREDQIQAIRNNIILILSEKPPKANSASPGSQTNGPRRGQTIKLKDGDVTISVCKLPVIYKKRFNQDLDFTKGGYSKLTDFLRNEVPECSIQPCPVTQKKEQPKPPTMGDWLINHIVYQPSTNIFFPLAMRSSRLTVNAANSLIMDW</sequence>
<proteinExistence type="predicted"/>
<dbReference type="OrthoDB" id="369831at2759"/>
<dbReference type="Pfam" id="PF12872">
    <property type="entry name" value="OST-HTH"/>
    <property type="match status" value="1"/>
</dbReference>
<reference evidence="5" key="1">
    <citation type="journal article" date="2014" name="Nucleic Acids Res.">
        <title>The evolutionary dynamics of variant antigen genes in Babesia reveal a history of genomic innovation underlying host-parasite interaction.</title>
        <authorList>
            <person name="Jackson A.P."/>
            <person name="Otto T.D."/>
            <person name="Darby A."/>
            <person name="Ramaprasad A."/>
            <person name="Xia D."/>
            <person name="Echaide I.E."/>
            <person name="Farber M."/>
            <person name="Gahlot S."/>
            <person name="Gamble J."/>
            <person name="Gupta D."/>
            <person name="Gupta Y."/>
            <person name="Jackson L."/>
            <person name="Malandrin L."/>
            <person name="Malas T.B."/>
            <person name="Moussa E."/>
            <person name="Nair M."/>
            <person name="Reid A.J."/>
            <person name="Sanders M."/>
            <person name="Sharma J."/>
            <person name="Tracey A."/>
            <person name="Quail M.A."/>
            <person name="Weir W."/>
            <person name="Wastling J.M."/>
            <person name="Hall N."/>
            <person name="Willadsen P."/>
            <person name="Lingelbach K."/>
            <person name="Shiels B."/>
            <person name="Tait A."/>
            <person name="Berriman M."/>
            <person name="Allred D.R."/>
            <person name="Pain A."/>
        </authorList>
    </citation>
    <scope>NUCLEOTIDE SEQUENCE [LARGE SCALE GENOMIC DNA]</scope>
    <source>
        <strain evidence="5">Bond</strain>
    </source>
</reference>
<name>A0A061D1A2_BABBI</name>
<evidence type="ECO:0000313" key="4">
    <source>
        <dbReference type="EMBL" id="CDR93882.1"/>
    </source>
</evidence>
<feature type="domain" description="OST-HTH associated" evidence="3">
    <location>
        <begin position="145"/>
        <end position="207"/>
    </location>
</feature>
<evidence type="ECO:0000259" key="2">
    <source>
        <dbReference type="Pfam" id="PF12872"/>
    </source>
</evidence>
<evidence type="ECO:0000256" key="1">
    <source>
        <dbReference type="SAM" id="MobiDB-lite"/>
    </source>
</evidence>
<dbReference type="KEGG" id="bbig:BBBOND_0102110"/>
<feature type="region of interest" description="Disordered" evidence="1">
    <location>
        <begin position="241"/>
        <end position="261"/>
    </location>
</feature>
<keyword evidence="5" id="KW-1185">Reference proteome</keyword>
<evidence type="ECO:0000313" key="5">
    <source>
        <dbReference type="Proteomes" id="UP000033188"/>
    </source>
</evidence>
<evidence type="ECO:0008006" key="6">
    <source>
        <dbReference type="Google" id="ProtNLM"/>
    </source>
</evidence>
<dbReference type="AlphaFoldDB" id="A0A061D1A2"/>
<organism evidence="4 5">
    <name type="scientific">Babesia bigemina</name>
    <dbReference type="NCBI Taxonomy" id="5866"/>
    <lineage>
        <taxon>Eukaryota</taxon>
        <taxon>Sar</taxon>
        <taxon>Alveolata</taxon>
        <taxon>Apicomplexa</taxon>
        <taxon>Aconoidasida</taxon>
        <taxon>Piroplasmida</taxon>
        <taxon>Babesiidae</taxon>
        <taxon>Babesia</taxon>
    </lineage>
</organism>
<evidence type="ECO:0000259" key="3">
    <source>
        <dbReference type="Pfam" id="PF14418"/>
    </source>
</evidence>
<dbReference type="RefSeq" id="XP_012766068.1">
    <property type="nucleotide sequence ID" value="XM_012910614.1"/>
</dbReference>
<dbReference type="VEuPathDB" id="PiroplasmaDB:BBBOND_0102110"/>